<evidence type="ECO:0000313" key="1">
    <source>
        <dbReference type="EMBL" id="CAA9447472.1"/>
    </source>
</evidence>
<protein>
    <submittedName>
        <fullName evidence="1">Uncharacterized protein</fullName>
    </submittedName>
</protein>
<dbReference type="AlphaFoldDB" id="A0A6J4QKD0"/>
<dbReference type="EMBL" id="CADCVA010000422">
    <property type="protein sequence ID" value="CAA9447472.1"/>
    <property type="molecule type" value="Genomic_DNA"/>
</dbReference>
<name>A0A6J4QKD0_9ACTN</name>
<organism evidence="1">
    <name type="scientific">uncultured Rubrobacteraceae bacterium</name>
    <dbReference type="NCBI Taxonomy" id="349277"/>
    <lineage>
        <taxon>Bacteria</taxon>
        <taxon>Bacillati</taxon>
        <taxon>Actinomycetota</taxon>
        <taxon>Rubrobacteria</taxon>
        <taxon>Rubrobacterales</taxon>
        <taxon>Rubrobacteraceae</taxon>
        <taxon>environmental samples</taxon>
    </lineage>
</organism>
<proteinExistence type="predicted"/>
<accession>A0A6J4QKD0</accession>
<sequence length="41" mass="4967">MAVGGTLRRQREPDDLPDRYFSDCVDRCEEMEESVRRKYEE</sequence>
<reference evidence="1" key="1">
    <citation type="submission" date="2020-02" db="EMBL/GenBank/DDBJ databases">
        <authorList>
            <person name="Meier V. D."/>
        </authorList>
    </citation>
    <scope>NUCLEOTIDE SEQUENCE</scope>
    <source>
        <strain evidence="1">AVDCRST_MAG82</strain>
    </source>
</reference>
<gene>
    <name evidence="1" type="ORF">AVDCRST_MAG82-3463</name>
</gene>